<proteinExistence type="predicted"/>
<feature type="domain" description="Methyltransferase type 11" evidence="1">
    <location>
        <begin position="63"/>
        <end position="124"/>
    </location>
</feature>
<organism evidence="2 3">
    <name type="scientific">Candidatus Chisholmbacteria bacterium RIFCSPHIGHO2_01_FULL_52_32</name>
    <dbReference type="NCBI Taxonomy" id="1797591"/>
    <lineage>
        <taxon>Bacteria</taxon>
        <taxon>Candidatus Chisholmiibacteriota</taxon>
    </lineage>
</organism>
<sequence>MDIQSPVRVHVGCGTVYLDGYINVDVEIPGISFLAKERPDLVKRNRTSILRYYKHPVTRKDIEEKRLERQPIVVDRFADAMHLPFQRNSLDEIRAVQVFEHFTYEEGEKLLAHWQSLLTPRALLHIDVPDFDATIRGYLRARTLKDKQWFLRLLFGSQKNTYSLHKAMYSKPLLRSLFLKHGFNRIRELRNIHFYPAFALEATKR</sequence>
<dbReference type="Pfam" id="PF08241">
    <property type="entry name" value="Methyltransf_11"/>
    <property type="match status" value="1"/>
</dbReference>
<dbReference type="AlphaFoldDB" id="A0A1G1VSW7"/>
<dbReference type="GO" id="GO:0008757">
    <property type="term" value="F:S-adenosylmethionine-dependent methyltransferase activity"/>
    <property type="evidence" value="ECO:0007669"/>
    <property type="project" value="InterPro"/>
</dbReference>
<comment type="caution">
    <text evidence="2">The sequence shown here is derived from an EMBL/GenBank/DDBJ whole genome shotgun (WGS) entry which is preliminary data.</text>
</comment>
<dbReference type="InterPro" id="IPR013216">
    <property type="entry name" value="Methyltransf_11"/>
</dbReference>
<reference evidence="2 3" key="1">
    <citation type="journal article" date="2016" name="Nat. Commun.">
        <title>Thousands of microbial genomes shed light on interconnected biogeochemical processes in an aquifer system.</title>
        <authorList>
            <person name="Anantharaman K."/>
            <person name="Brown C.T."/>
            <person name="Hug L.A."/>
            <person name="Sharon I."/>
            <person name="Castelle C.J."/>
            <person name="Probst A.J."/>
            <person name="Thomas B.C."/>
            <person name="Singh A."/>
            <person name="Wilkins M.J."/>
            <person name="Karaoz U."/>
            <person name="Brodie E.L."/>
            <person name="Williams K.H."/>
            <person name="Hubbard S.S."/>
            <person name="Banfield J.F."/>
        </authorList>
    </citation>
    <scope>NUCLEOTIDE SEQUENCE [LARGE SCALE GENOMIC DNA]</scope>
</reference>
<evidence type="ECO:0000313" key="2">
    <source>
        <dbReference type="EMBL" id="OGY18496.1"/>
    </source>
</evidence>
<name>A0A1G1VSW7_9BACT</name>
<dbReference type="Proteomes" id="UP000179233">
    <property type="component" value="Unassembled WGS sequence"/>
</dbReference>
<dbReference type="SUPFAM" id="SSF53335">
    <property type="entry name" value="S-adenosyl-L-methionine-dependent methyltransferases"/>
    <property type="match status" value="1"/>
</dbReference>
<gene>
    <name evidence="2" type="ORF">A2786_03290</name>
</gene>
<dbReference type="EMBL" id="MHCJ01000003">
    <property type="protein sequence ID" value="OGY18496.1"/>
    <property type="molecule type" value="Genomic_DNA"/>
</dbReference>
<evidence type="ECO:0000313" key="3">
    <source>
        <dbReference type="Proteomes" id="UP000179233"/>
    </source>
</evidence>
<protein>
    <recommendedName>
        <fullName evidence="1">Methyltransferase type 11 domain-containing protein</fullName>
    </recommendedName>
</protein>
<dbReference type="InterPro" id="IPR029063">
    <property type="entry name" value="SAM-dependent_MTases_sf"/>
</dbReference>
<dbReference type="Gene3D" id="3.40.50.150">
    <property type="entry name" value="Vaccinia Virus protein VP39"/>
    <property type="match status" value="1"/>
</dbReference>
<accession>A0A1G1VSW7</accession>
<evidence type="ECO:0000259" key="1">
    <source>
        <dbReference type="Pfam" id="PF08241"/>
    </source>
</evidence>